<dbReference type="AlphaFoldDB" id="A0AAN7H8J6"/>
<accession>A0AAN7H8J6</accession>
<evidence type="ECO:0000256" key="1">
    <source>
        <dbReference type="SAM" id="MobiDB-lite"/>
    </source>
</evidence>
<evidence type="ECO:0000313" key="2">
    <source>
        <dbReference type="EMBL" id="KAK4235217.1"/>
    </source>
</evidence>
<keyword evidence="3" id="KW-1185">Reference proteome</keyword>
<proteinExistence type="predicted"/>
<evidence type="ECO:0000313" key="3">
    <source>
        <dbReference type="Proteomes" id="UP001303760"/>
    </source>
</evidence>
<organism evidence="2 3">
    <name type="scientific">Achaetomium macrosporum</name>
    <dbReference type="NCBI Taxonomy" id="79813"/>
    <lineage>
        <taxon>Eukaryota</taxon>
        <taxon>Fungi</taxon>
        <taxon>Dikarya</taxon>
        <taxon>Ascomycota</taxon>
        <taxon>Pezizomycotina</taxon>
        <taxon>Sordariomycetes</taxon>
        <taxon>Sordariomycetidae</taxon>
        <taxon>Sordariales</taxon>
        <taxon>Chaetomiaceae</taxon>
        <taxon>Achaetomium</taxon>
    </lineage>
</organism>
<feature type="region of interest" description="Disordered" evidence="1">
    <location>
        <begin position="380"/>
        <end position="442"/>
    </location>
</feature>
<gene>
    <name evidence="2" type="ORF">C8A03DRAFT_36947</name>
</gene>
<dbReference type="Proteomes" id="UP001303760">
    <property type="component" value="Unassembled WGS sequence"/>
</dbReference>
<reference evidence="2" key="1">
    <citation type="journal article" date="2023" name="Mol. Phylogenet. Evol.">
        <title>Genome-scale phylogeny and comparative genomics of the fungal order Sordariales.</title>
        <authorList>
            <person name="Hensen N."/>
            <person name="Bonometti L."/>
            <person name="Westerberg I."/>
            <person name="Brannstrom I.O."/>
            <person name="Guillou S."/>
            <person name="Cros-Aarteil S."/>
            <person name="Calhoun S."/>
            <person name="Haridas S."/>
            <person name="Kuo A."/>
            <person name="Mondo S."/>
            <person name="Pangilinan J."/>
            <person name="Riley R."/>
            <person name="LaButti K."/>
            <person name="Andreopoulos B."/>
            <person name="Lipzen A."/>
            <person name="Chen C."/>
            <person name="Yan M."/>
            <person name="Daum C."/>
            <person name="Ng V."/>
            <person name="Clum A."/>
            <person name="Steindorff A."/>
            <person name="Ohm R.A."/>
            <person name="Martin F."/>
            <person name="Silar P."/>
            <person name="Natvig D.O."/>
            <person name="Lalanne C."/>
            <person name="Gautier V."/>
            <person name="Ament-Velasquez S.L."/>
            <person name="Kruys A."/>
            <person name="Hutchinson M.I."/>
            <person name="Powell A.J."/>
            <person name="Barry K."/>
            <person name="Miller A.N."/>
            <person name="Grigoriev I.V."/>
            <person name="Debuchy R."/>
            <person name="Gladieux P."/>
            <person name="Hiltunen Thoren M."/>
            <person name="Johannesson H."/>
        </authorList>
    </citation>
    <scope>NUCLEOTIDE SEQUENCE</scope>
    <source>
        <strain evidence="2">CBS 532.94</strain>
    </source>
</reference>
<protein>
    <submittedName>
        <fullName evidence="2">Uncharacterized protein</fullName>
    </submittedName>
</protein>
<dbReference type="Gene3D" id="2.40.70.10">
    <property type="entry name" value="Acid Proteases"/>
    <property type="match status" value="1"/>
</dbReference>
<name>A0AAN7H8J6_9PEZI</name>
<reference evidence="2" key="2">
    <citation type="submission" date="2023-05" db="EMBL/GenBank/DDBJ databases">
        <authorList>
            <consortium name="Lawrence Berkeley National Laboratory"/>
            <person name="Steindorff A."/>
            <person name="Hensen N."/>
            <person name="Bonometti L."/>
            <person name="Westerberg I."/>
            <person name="Brannstrom I.O."/>
            <person name="Guillou S."/>
            <person name="Cros-Aarteil S."/>
            <person name="Calhoun S."/>
            <person name="Haridas S."/>
            <person name="Kuo A."/>
            <person name="Mondo S."/>
            <person name="Pangilinan J."/>
            <person name="Riley R."/>
            <person name="Labutti K."/>
            <person name="Andreopoulos B."/>
            <person name="Lipzen A."/>
            <person name="Chen C."/>
            <person name="Yanf M."/>
            <person name="Daum C."/>
            <person name="Ng V."/>
            <person name="Clum A."/>
            <person name="Ohm R."/>
            <person name="Martin F."/>
            <person name="Silar P."/>
            <person name="Natvig D."/>
            <person name="Lalanne C."/>
            <person name="Gautier V."/>
            <person name="Ament-Velasquez S.L."/>
            <person name="Kruys A."/>
            <person name="Hutchinson M.I."/>
            <person name="Powell A.J."/>
            <person name="Barry K."/>
            <person name="Miller A.N."/>
            <person name="Grigoriev I.V."/>
            <person name="Debuchy R."/>
            <person name="Gladieux P."/>
            <person name="Thoren M.H."/>
            <person name="Johannesson H."/>
        </authorList>
    </citation>
    <scope>NUCLEOTIDE SEQUENCE</scope>
    <source>
        <strain evidence="2">CBS 532.94</strain>
    </source>
</reference>
<dbReference type="CDD" id="cd00303">
    <property type="entry name" value="retropepsin_like"/>
    <property type="match status" value="1"/>
</dbReference>
<feature type="compositionally biased region" description="Low complexity" evidence="1">
    <location>
        <begin position="389"/>
        <end position="408"/>
    </location>
</feature>
<sequence>MNSIARSATLVALMGFQDTVLLPKGKLEDYSVLTAVFRDLYHVLRSTDIPLSRPATQALEHCRHAQDELLQILHSMGLLTPSKPVDGLLNRVFRFIRRFTRRQSLERAETKYRNSVFLLRDITMDAVTHYHLQHMRYELDHLCGGWDRSRIDITISQSATAPCMDRVKSDKTIDQEHFGPGQGDWTKADESDLRFNATARVPKAAGHSADNADSAGDTRVIPLRGLFDTGSDRNFISASFLEKHGIYGAGVVQSLERKETIVGAEKTMETKIEHKAVLTWSMDMDGSALRTDTFSVIDNGGDSYDILLGWEFILDNEIFAVKKKAPDRVRKIGIFNKKKLRDEIDELQQLADQQCERPEDRALRLYQDVKDMQRAPFTVSSTATTTINGTPSSLGSPSSFGTSSPGLGITQPRPPFRRGTRNESPSQSPAATLPSPQPTPSL</sequence>
<comment type="caution">
    <text evidence="2">The sequence shown here is derived from an EMBL/GenBank/DDBJ whole genome shotgun (WGS) entry which is preliminary data.</text>
</comment>
<dbReference type="EMBL" id="MU860287">
    <property type="protein sequence ID" value="KAK4235217.1"/>
    <property type="molecule type" value="Genomic_DNA"/>
</dbReference>
<dbReference type="InterPro" id="IPR021109">
    <property type="entry name" value="Peptidase_aspartic_dom_sf"/>
</dbReference>